<dbReference type="Proteomes" id="UP001172142">
    <property type="component" value="Unassembled WGS sequence"/>
</dbReference>
<keyword evidence="2" id="KW-1185">Reference proteome</keyword>
<gene>
    <name evidence="1" type="ORF">QWY13_04770</name>
</gene>
<evidence type="ECO:0000313" key="2">
    <source>
        <dbReference type="Proteomes" id="UP001172142"/>
    </source>
</evidence>
<dbReference type="EMBL" id="JAUJWU010000001">
    <property type="protein sequence ID" value="MDN7244801.1"/>
    <property type="molecule type" value="Genomic_DNA"/>
</dbReference>
<comment type="caution">
    <text evidence="1">The sequence shown here is derived from an EMBL/GenBank/DDBJ whole genome shotgun (WGS) entry which is preliminary data.</text>
</comment>
<accession>A0ABT8NA82</accession>
<evidence type="ECO:0000313" key="1">
    <source>
        <dbReference type="EMBL" id="MDN7244801.1"/>
    </source>
</evidence>
<protein>
    <submittedName>
        <fullName evidence="1">Uncharacterized protein</fullName>
    </submittedName>
</protein>
<organism evidence="1 2">
    <name type="scientific">Planococcus shenhongbingii</name>
    <dbReference type="NCBI Taxonomy" id="3058398"/>
    <lineage>
        <taxon>Bacteria</taxon>
        <taxon>Bacillati</taxon>
        <taxon>Bacillota</taxon>
        <taxon>Bacilli</taxon>
        <taxon>Bacillales</taxon>
        <taxon>Caryophanaceae</taxon>
        <taxon>Planococcus</taxon>
    </lineage>
</organism>
<name>A0ABT8NA82_9BACL</name>
<sequence>MQNLTGIRRAGEVVHFITQSERLMTQRFDRRSWTMRKAETAI</sequence>
<proteinExistence type="predicted"/>
<reference evidence="1 2" key="1">
    <citation type="submission" date="2023-07" db="EMBL/GenBank/DDBJ databases">
        <title>Novel species in genus Planococcus.</title>
        <authorList>
            <person name="Ning S."/>
        </authorList>
    </citation>
    <scope>NUCLEOTIDE SEQUENCE [LARGE SCALE GENOMIC DNA]</scope>
    <source>
        <strain evidence="1 2">N017</strain>
    </source>
</reference>
<dbReference type="RefSeq" id="WP_301855286.1">
    <property type="nucleotide sequence ID" value="NZ_JAUJWU010000001.1"/>
</dbReference>